<gene>
    <name evidence="1" type="ORF">MRB53_019505</name>
</gene>
<accession>A0ACC2KYY1</accession>
<evidence type="ECO:0000313" key="2">
    <source>
        <dbReference type="Proteomes" id="UP001234297"/>
    </source>
</evidence>
<organism evidence="1 2">
    <name type="scientific">Persea americana</name>
    <name type="common">Avocado</name>
    <dbReference type="NCBI Taxonomy" id="3435"/>
    <lineage>
        <taxon>Eukaryota</taxon>
        <taxon>Viridiplantae</taxon>
        <taxon>Streptophyta</taxon>
        <taxon>Embryophyta</taxon>
        <taxon>Tracheophyta</taxon>
        <taxon>Spermatophyta</taxon>
        <taxon>Magnoliopsida</taxon>
        <taxon>Magnoliidae</taxon>
        <taxon>Laurales</taxon>
        <taxon>Lauraceae</taxon>
        <taxon>Persea</taxon>
    </lineage>
</organism>
<dbReference type="EMBL" id="CM056814">
    <property type="protein sequence ID" value="KAJ8626198.1"/>
    <property type="molecule type" value="Genomic_DNA"/>
</dbReference>
<comment type="caution">
    <text evidence="1">The sequence shown here is derived from an EMBL/GenBank/DDBJ whole genome shotgun (WGS) entry which is preliminary data.</text>
</comment>
<protein>
    <submittedName>
        <fullName evidence="1">Uncharacterized protein</fullName>
    </submittedName>
</protein>
<keyword evidence="2" id="KW-1185">Reference proteome</keyword>
<proteinExistence type="predicted"/>
<evidence type="ECO:0000313" key="1">
    <source>
        <dbReference type="EMBL" id="KAJ8626198.1"/>
    </source>
</evidence>
<dbReference type="Proteomes" id="UP001234297">
    <property type="component" value="Chromosome 6"/>
</dbReference>
<reference evidence="1 2" key="1">
    <citation type="journal article" date="2022" name="Hortic Res">
        <title>A haplotype resolved chromosomal level avocado genome allows analysis of novel avocado genes.</title>
        <authorList>
            <person name="Nath O."/>
            <person name="Fletcher S.J."/>
            <person name="Hayward A."/>
            <person name="Shaw L.M."/>
            <person name="Masouleh A.K."/>
            <person name="Furtado A."/>
            <person name="Henry R.J."/>
            <person name="Mitter N."/>
        </authorList>
    </citation>
    <scope>NUCLEOTIDE SEQUENCE [LARGE SCALE GENOMIC DNA]</scope>
    <source>
        <strain evidence="2">cv. Hass</strain>
    </source>
</reference>
<sequence>MRGMCCCGSLNNGDARGWLMTINNDNLDMRLFHPWRRIQLQLPHHSTLPRPYPPVRPNPFDLHRVDVKLRKAAMSDDESVVVVIHDMWALAFWRRGDKIWTSVRNSWRDNVSDVLFHKGKFYAVKCDGELAIIHIDTINPYIELLTDRIKKILDRRIYSAADSVSEGFFIFMRIKSNIHMTLDFKIYEVVLAETGDWRVQKGSGGSEKLR</sequence>
<name>A0ACC2KYY1_PERAE</name>